<dbReference type="RefSeq" id="WP_167490943.1">
    <property type="nucleotide sequence ID" value="NZ_CP046173.1"/>
</dbReference>
<evidence type="ECO:0000256" key="3">
    <source>
        <dbReference type="ARBA" id="ARBA00030771"/>
    </source>
</evidence>
<accession>A0A6G9ZDZ0</accession>
<gene>
    <name evidence="4" type="ORF">F6W96_40495</name>
</gene>
<dbReference type="GO" id="GO:0016755">
    <property type="term" value="F:aminoacyltransferase activity"/>
    <property type="evidence" value="ECO:0007669"/>
    <property type="project" value="InterPro"/>
</dbReference>
<name>A0A6G9ZDZ0_9NOCA</name>
<proteinExistence type="inferred from homology"/>
<evidence type="ECO:0000256" key="1">
    <source>
        <dbReference type="ARBA" id="ARBA00006034"/>
    </source>
</evidence>
<dbReference type="InterPro" id="IPR030903">
    <property type="entry name" value="CDPS"/>
</dbReference>
<dbReference type="NCBIfam" id="TIGR04539">
    <property type="entry name" value="tRNA_cyclodipep"/>
    <property type="match status" value="1"/>
</dbReference>
<keyword evidence="2" id="KW-0808">Transferase</keyword>
<dbReference type="Pfam" id="PF16715">
    <property type="entry name" value="CDPS"/>
    <property type="match status" value="1"/>
</dbReference>
<dbReference type="Gene3D" id="3.40.50.11710">
    <property type="entry name" value="Cyclodipeptide synthase"/>
    <property type="match status" value="1"/>
</dbReference>
<protein>
    <recommendedName>
        <fullName evidence="3">Cyclodipeptide synthase</fullName>
    </recommendedName>
</protein>
<evidence type="ECO:0000313" key="5">
    <source>
        <dbReference type="Proteomes" id="UP000500953"/>
    </source>
</evidence>
<sequence length="247" mass="27825">MLIDSDIDIDIATRQFSEGYGFSASAVTPTCWNVVQKREHVLIGLSPNNSYFSAARILRLAHWACASFASMHFLVLKEPYVRSLEAVGYSPARARAKAHKALAAVETRARRALESAGIEDPDSRILTWQKLQTNSRYLQLRQDTYERFVIDEQLADACLGEARRYLYSHAQQLAGNASMDTRSRLAVTYYLNEVPLFVDTASIVGTGSSAYCYHKMSEFHHNLYARKLSLQPSPHQARIVLMDSDSQ</sequence>
<dbReference type="EMBL" id="CP046173">
    <property type="protein sequence ID" value="QIS23621.1"/>
    <property type="molecule type" value="Genomic_DNA"/>
</dbReference>
<comment type="similarity">
    <text evidence="1">Belongs to the CDPS family.</text>
</comment>
<reference evidence="4 5" key="1">
    <citation type="journal article" date="2019" name="ACS Chem. Biol.">
        <title>Identification and Mobilization of a Cryptic Antibiotic Biosynthesis Gene Locus from a Human-Pathogenic Nocardia Isolate.</title>
        <authorList>
            <person name="Herisse M."/>
            <person name="Ishida K."/>
            <person name="Porter J.L."/>
            <person name="Howden B."/>
            <person name="Hertweck C."/>
            <person name="Stinear T.P."/>
            <person name="Pidot S.J."/>
        </authorList>
    </citation>
    <scope>NUCLEOTIDE SEQUENCE [LARGE SCALE GENOMIC DNA]</scope>
    <source>
        <strain evidence="4 5">AUSMDU00012715</strain>
    </source>
</reference>
<evidence type="ECO:0000256" key="2">
    <source>
        <dbReference type="ARBA" id="ARBA00022679"/>
    </source>
</evidence>
<evidence type="ECO:0000313" key="4">
    <source>
        <dbReference type="EMBL" id="QIS23621.1"/>
    </source>
</evidence>
<organism evidence="4 5">
    <name type="scientific">Nocardia terpenica</name>
    <dbReference type="NCBI Taxonomy" id="455432"/>
    <lineage>
        <taxon>Bacteria</taxon>
        <taxon>Bacillati</taxon>
        <taxon>Actinomycetota</taxon>
        <taxon>Actinomycetes</taxon>
        <taxon>Mycobacteriales</taxon>
        <taxon>Nocardiaceae</taxon>
        <taxon>Nocardia</taxon>
    </lineage>
</organism>
<dbReference type="Proteomes" id="UP000500953">
    <property type="component" value="Chromosome"/>
</dbReference>
<dbReference type="InterPro" id="IPR038622">
    <property type="entry name" value="CDPS_sf"/>
</dbReference>
<dbReference type="AlphaFoldDB" id="A0A6G9ZDZ0"/>